<accession>A0A1G9MJZ0</accession>
<evidence type="ECO:0000313" key="2">
    <source>
        <dbReference type="Proteomes" id="UP000182347"/>
    </source>
</evidence>
<reference evidence="2" key="1">
    <citation type="submission" date="2016-10" db="EMBL/GenBank/DDBJ databases">
        <authorList>
            <person name="Varghese N."/>
            <person name="Submissions S."/>
        </authorList>
    </citation>
    <scope>NUCLEOTIDE SEQUENCE [LARGE SCALE GENOMIC DNA]</scope>
    <source>
        <strain evidence="2">CGMCC 1.6199</strain>
    </source>
</reference>
<dbReference type="RefSeq" id="WP_074597383.1">
    <property type="nucleotide sequence ID" value="NZ_FNHF01000001.1"/>
</dbReference>
<sequence>MSENKKYYVKVDTGEVLSSPTYDNSVEYEIEGNYEDKLSLENLFHEQHLAGSRSAELHFEAPFQEVKADQERKKYDDEMLNIYQRIYELGTPDTKEKIEEIGILEEKRQAFPSQKNRPEDLS</sequence>
<protein>
    <recommendedName>
        <fullName evidence="3">Hydrolase</fullName>
    </recommendedName>
</protein>
<dbReference type="Proteomes" id="UP000182347">
    <property type="component" value="Unassembled WGS sequence"/>
</dbReference>
<dbReference type="STRING" id="482461.SAMN05216244_0618"/>
<name>A0A1G9MJZ0_9BACI</name>
<gene>
    <name evidence="1" type="ORF">SAMN05216244_0618</name>
</gene>
<dbReference type="EMBL" id="FNHF01000001">
    <property type="protein sequence ID" value="SDL74444.1"/>
    <property type="molecule type" value="Genomic_DNA"/>
</dbReference>
<evidence type="ECO:0000313" key="1">
    <source>
        <dbReference type="EMBL" id="SDL74444.1"/>
    </source>
</evidence>
<dbReference type="AlphaFoldDB" id="A0A1G9MJZ0"/>
<keyword evidence="2" id="KW-1185">Reference proteome</keyword>
<organism evidence="1 2">
    <name type="scientific">Sediminibacillus halophilus</name>
    <dbReference type="NCBI Taxonomy" id="482461"/>
    <lineage>
        <taxon>Bacteria</taxon>
        <taxon>Bacillati</taxon>
        <taxon>Bacillota</taxon>
        <taxon>Bacilli</taxon>
        <taxon>Bacillales</taxon>
        <taxon>Bacillaceae</taxon>
        <taxon>Sediminibacillus</taxon>
    </lineage>
</organism>
<evidence type="ECO:0008006" key="3">
    <source>
        <dbReference type="Google" id="ProtNLM"/>
    </source>
</evidence>
<dbReference type="OrthoDB" id="2706506at2"/>
<proteinExistence type="predicted"/>